<organism evidence="2 3">
    <name type="scientific">Saccharomyces cerevisiae x Saccharomyces kudriavzevii (strain VIN7)</name>
    <name type="common">Yeast</name>
    <dbReference type="NCBI Taxonomy" id="1095631"/>
    <lineage>
        <taxon>Eukaryota</taxon>
        <taxon>Fungi</taxon>
        <taxon>Dikarya</taxon>
        <taxon>Ascomycota</taxon>
        <taxon>Saccharomycotina</taxon>
        <taxon>Saccharomycetes</taxon>
        <taxon>Saccharomycetales</taxon>
        <taxon>Saccharomycetaceae</taxon>
        <taxon>Saccharomyces</taxon>
    </lineage>
</organism>
<keyword evidence="1" id="KW-0732">Signal</keyword>
<sequence>MEAYGFFNQVTRLLLILFHLRQFSACVLSTKPLVSYDGQVSFRDWYDDAAPWTIIAKCIENTTSAKAIVDRHSDEPLAGYSIWLDTGSAEKDEVDKGVTDNITYCIGNKTDIAFLTIDSHNVYAIAGAYDTDEEYNQHYQFFGHGYPENYDKDYESYGDPGSDNVSVDTLYSRGNDNWPDKMLPNQQARWEYYVIGRLYNNYNYKGFRY</sequence>
<feature type="signal peptide" evidence="1">
    <location>
        <begin position="1"/>
        <end position="29"/>
    </location>
</feature>
<dbReference type="OrthoDB" id="4069360at2759"/>
<evidence type="ECO:0000256" key="1">
    <source>
        <dbReference type="SAM" id="SignalP"/>
    </source>
</evidence>
<protein>
    <submittedName>
        <fullName evidence="2">Uncharacterized protein</fullName>
    </submittedName>
</protein>
<proteinExistence type="predicted"/>
<gene>
    <name evidence="2" type="ORF">VIN7_9910</name>
</gene>
<feature type="chain" id="PRO_5003533685" evidence="1">
    <location>
        <begin position="30"/>
        <end position="209"/>
    </location>
</feature>
<name>H0H0Z2_SACCK</name>
<dbReference type="HOGENOM" id="CLU_1316066_0_0_1"/>
<dbReference type="Proteomes" id="UP000009009">
    <property type="component" value="Unassembled WGS sequence"/>
</dbReference>
<dbReference type="EMBL" id="AGVY01000359">
    <property type="protein sequence ID" value="EHN00267.1"/>
    <property type="molecule type" value="Genomic_DNA"/>
</dbReference>
<comment type="caution">
    <text evidence="2">The sequence shown here is derived from an EMBL/GenBank/DDBJ whole genome shotgun (WGS) entry which is preliminary data.</text>
</comment>
<reference evidence="2 3" key="1">
    <citation type="journal article" date="2012" name="FEMS Yeast Res.">
        <title>The genome sequence of the wine yeast VIN7 reveals an allotriploid hybrid genome with Saccharomyces cerevisiae and Saccharomyces kudriavzevii origins.</title>
        <authorList>
            <person name="Borneman A.R."/>
            <person name="Desany B.A."/>
            <person name="Riches D."/>
            <person name="Affourtit J.P."/>
            <person name="Forgan A.H."/>
            <person name="Pretorius I.S."/>
            <person name="Egholm M."/>
            <person name="Chambers P.J."/>
        </authorList>
    </citation>
    <scope>NUCLEOTIDE SEQUENCE [LARGE SCALE GENOMIC DNA]</scope>
    <source>
        <strain evidence="2 3">VIN7</strain>
    </source>
</reference>
<dbReference type="AlphaFoldDB" id="H0H0Z2"/>
<keyword evidence="3" id="KW-1185">Reference proteome</keyword>
<evidence type="ECO:0000313" key="2">
    <source>
        <dbReference type="EMBL" id="EHN00267.1"/>
    </source>
</evidence>
<dbReference type="PhylomeDB" id="H0H0Z2"/>
<evidence type="ECO:0000313" key="3">
    <source>
        <dbReference type="Proteomes" id="UP000009009"/>
    </source>
</evidence>
<accession>H0H0Z2</accession>